<dbReference type="AlphaFoldDB" id="A0A1Y2GI15"/>
<keyword evidence="1" id="KW-0175">Coiled coil</keyword>
<evidence type="ECO:0000313" key="2">
    <source>
        <dbReference type="EMBL" id="ORZ09695.1"/>
    </source>
</evidence>
<accession>A0A1Y2GI15</accession>
<name>A0A1Y2GI15_9FUNG</name>
<dbReference type="InParanoid" id="A0A1Y2GI15"/>
<dbReference type="Proteomes" id="UP000193648">
    <property type="component" value="Unassembled WGS sequence"/>
</dbReference>
<proteinExistence type="predicted"/>
<evidence type="ECO:0000313" key="3">
    <source>
        <dbReference type="Proteomes" id="UP000193648"/>
    </source>
</evidence>
<organism evidence="2 3">
    <name type="scientific">Lobosporangium transversale</name>
    <dbReference type="NCBI Taxonomy" id="64571"/>
    <lineage>
        <taxon>Eukaryota</taxon>
        <taxon>Fungi</taxon>
        <taxon>Fungi incertae sedis</taxon>
        <taxon>Mucoromycota</taxon>
        <taxon>Mortierellomycotina</taxon>
        <taxon>Mortierellomycetes</taxon>
        <taxon>Mortierellales</taxon>
        <taxon>Mortierellaceae</taxon>
        <taxon>Lobosporangium</taxon>
    </lineage>
</organism>
<feature type="coiled-coil region" evidence="1">
    <location>
        <begin position="121"/>
        <end position="148"/>
    </location>
</feature>
<protein>
    <submittedName>
        <fullName evidence="2">Uncharacterized protein</fullName>
    </submittedName>
</protein>
<keyword evidence="3" id="KW-1185">Reference proteome</keyword>
<dbReference type="RefSeq" id="XP_021878965.1">
    <property type="nucleotide sequence ID" value="XM_022025026.1"/>
</dbReference>
<dbReference type="EMBL" id="MCFF01000033">
    <property type="protein sequence ID" value="ORZ09695.1"/>
    <property type="molecule type" value="Genomic_DNA"/>
</dbReference>
<evidence type="ECO:0000256" key="1">
    <source>
        <dbReference type="SAM" id="Coils"/>
    </source>
</evidence>
<sequence>MNNSGKSQKPSLGEQTLEIEQDIDALSQANYESSDKLCEPMYAAAQELAKEFNVEFLSAKAVKETQAQIQTVALQIDGVRTEISQIKEQIPTLNRQTKDLMESVDILDQMYRQIDELALLIELVTSSVHEANSRVEEAERELTSVALQPLQAMLESLKMGPKSFRS</sequence>
<dbReference type="GeneID" id="33566870"/>
<comment type="caution">
    <text evidence="2">The sequence shown here is derived from an EMBL/GenBank/DDBJ whole genome shotgun (WGS) entry which is preliminary data.</text>
</comment>
<reference evidence="2 3" key="1">
    <citation type="submission" date="2016-07" db="EMBL/GenBank/DDBJ databases">
        <title>Pervasive Adenine N6-methylation of Active Genes in Fungi.</title>
        <authorList>
            <consortium name="DOE Joint Genome Institute"/>
            <person name="Mondo S.J."/>
            <person name="Dannebaum R.O."/>
            <person name="Kuo R.C."/>
            <person name="Labutti K."/>
            <person name="Haridas S."/>
            <person name="Kuo A."/>
            <person name="Salamov A."/>
            <person name="Ahrendt S.R."/>
            <person name="Lipzen A."/>
            <person name="Sullivan W."/>
            <person name="Andreopoulos W.B."/>
            <person name="Clum A."/>
            <person name="Lindquist E."/>
            <person name="Daum C."/>
            <person name="Ramamoorthy G.K."/>
            <person name="Gryganskyi A."/>
            <person name="Culley D."/>
            <person name="Magnuson J.K."/>
            <person name="James T.Y."/>
            <person name="O'Malley M.A."/>
            <person name="Stajich J.E."/>
            <person name="Spatafora J.W."/>
            <person name="Visel A."/>
            <person name="Grigoriev I.V."/>
        </authorList>
    </citation>
    <scope>NUCLEOTIDE SEQUENCE [LARGE SCALE GENOMIC DNA]</scope>
    <source>
        <strain evidence="2 3">NRRL 3116</strain>
    </source>
</reference>
<dbReference type="OrthoDB" id="2409341at2759"/>
<gene>
    <name evidence="2" type="ORF">BCR41DRAFT_358324</name>
</gene>